<dbReference type="EMBL" id="BBLT01000005">
    <property type="protein sequence ID" value="GAL85411.1"/>
    <property type="molecule type" value="Genomic_DNA"/>
</dbReference>
<keyword evidence="2" id="KW-1185">Reference proteome</keyword>
<comment type="caution">
    <text evidence="1">The sequence shown here is derived from an EMBL/GenBank/DDBJ whole genome shotgun (WGS) entry which is preliminary data.</text>
</comment>
<dbReference type="AlphaFoldDB" id="A0A098LEQ9"/>
<name>A0A098LEQ9_9BACT</name>
<accession>A0A098LEQ9</accession>
<sequence>MPKFYKMKSSRNISILLMLLFVSFISYSCKKRTVVNTKEKHDNGKTKIVKRETTIRRPTANNDIIGNRMKYKEYYENGKRRSYEKSRNYSKIWPIKEEKPDKKVLIKRYNERGKLVYKFTKTKKGEEVHRYDDKGRLTYIQLIEKGKVRKVIDVNKQKIVKRN</sequence>
<organism evidence="1 2">
    <name type="scientific">Sporocytophaga myxococcoides</name>
    <dbReference type="NCBI Taxonomy" id="153721"/>
    <lineage>
        <taxon>Bacteria</taxon>
        <taxon>Pseudomonadati</taxon>
        <taxon>Bacteroidota</taxon>
        <taxon>Cytophagia</taxon>
        <taxon>Cytophagales</taxon>
        <taxon>Cytophagaceae</taxon>
        <taxon>Sporocytophaga</taxon>
    </lineage>
</organism>
<dbReference type="STRING" id="153721.MYP_2640"/>
<gene>
    <name evidence="1" type="ORF">MYP_2640</name>
</gene>
<evidence type="ECO:0000313" key="2">
    <source>
        <dbReference type="Proteomes" id="UP000030185"/>
    </source>
</evidence>
<evidence type="ECO:0000313" key="1">
    <source>
        <dbReference type="EMBL" id="GAL85411.1"/>
    </source>
</evidence>
<dbReference type="PROSITE" id="PS51257">
    <property type="entry name" value="PROKAR_LIPOPROTEIN"/>
    <property type="match status" value="1"/>
</dbReference>
<reference evidence="1 2" key="1">
    <citation type="submission" date="2014-09" db="EMBL/GenBank/DDBJ databases">
        <title>Sporocytophaga myxococcoides PG-01 genome sequencing.</title>
        <authorList>
            <person name="Liu L."/>
            <person name="Gao P.J."/>
            <person name="Chen G.J."/>
            <person name="Wang L.S."/>
        </authorList>
    </citation>
    <scope>NUCLEOTIDE SEQUENCE [LARGE SCALE GENOMIC DNA]</scope>
    <source>
        <strain evidence="1 2">PG-01</strain>
    </source>
</reference>
<proteinExistence type="predicted"/>
<dbReference type="Proteomes" id="UP000030185">
    <property type="component" value="Unassembled WGS sequence"/>
</dbReference>
<protein>
    <submittedName>
        <fullName evidence="1">Uncharacterized protein</fullName>
    </submittedName>
</protein>